<evidence type="ECO:0000313" key="4">
    <source>
        <dbReference type="EMBL" id="OZY87030.1"/>
    </source>
</evidence>
<dbReference type="PANTHER" id="PTHR38687">
    <property type="entry name" value="CELL DIVISION PROTEIN DEDD-RELATED"/>
    <property type="match status" value="1"/>
</dbReference>
<dbReference type="PROSITE" id="PS51724">
    <property type="entry name" value="SPOR"/>
    <property type="match status" value="1"/>
</dbReference>
<dbReference type="Pfam" id="PF05036">
    <property type="entry name" value="SPOR"/>
    <property type="match status" value="1"/>
</dbReference>
<feature type="region of interest" description="Disordered" evidence="1">
    <location>
        <begin position="1"/>
        <end position="24"/>
    </location>
</feature>
<protein>
    <submittedName>
        <fullName evidence="4">Carbamoyl-phosphate synthase small subunit</fullName>
    </submittedName>
</protein>
<gene>
    <name evidence="4" type="ORF">CBP51_08605</name>
</gene>
<keyword evidence="2" id="KW-1133">Transmembrane helix</keyword>
<dbReference type="GO" id="GO:0032506">
    <property type="term" value="P:cytokinetic process"/>
    <property type="evidence" value="ECO:0007669"/>
    <property type="project" value="TreeGrafter"/>
</dbReference>
<dbReference type="InterPro" id="IPR007730">
    <property type="entry name" value="SPOR-like_dom"/>
</dbReference>
<dbReference type="PANTHER" id="PTHR38687:SF1">
    <property type="entry name" value="CELL DIVISION PROTEIN DEDD"/>
    <property type="match status" value="1"/>
</dbReference>
<comment type="caution">
    <text evidence="4">The sequence shown here is derived from an EMBL/GenBank/DDBJ whole genome shotgun (WGS) entry which is preliminary data.</text>
</comment>
<keyword evidence="2" id="KW-0472">Membrane</keyword>
<accession>A0A266QB49</accession>
<name>A0A266QB49_9GAMM</name>
<dbReference type="AlphaFoldDB" id="A0A266QB49"/>
<organism evidence="4 5">
    <name type="scientific">Cellvibrio mixtus</name>
    <dbReference type="NCBI Taxonomy" id="39650"/>
    <lineage>
        <taxon>Bacteria</taxon>
        <taxon>Pseudomonadati</taxon>
        <taxon>Pseudomonadota</taxon>
        <taxon>Gammaproteobacteria</taxon>
        <taxon>Cellvibrionales</taxon>
        <taxon>Cellvibrionaceae</taxon>
        <taxon>Cellvibrio</taxon>
    </lineage>
</organism>
<evidence type="ECO:0000256" key="1">
    <source>
        <dbReference type="SAM" id="MobiDB-lite"/>
    </source>
</evidence>
<dbReference type="EMBL" id="NHNI01000001">
    <property type="protein sequence ID" value="OZY87030.1"/>
    <property type="molecule type" value="Genomic_DNA"/>
</dbReference>
<keyword evidence="2" id="KW-0812">Transmembrane</keyword>
<feature type="compositionally biased region" description="Low complexity" evidence="1">
    <location>
        <begin position="14"/>
        <end position="24"/>
    </location>
</feature>
<dbReference type="SUPFAM" id="SSF110997">
    <property type="entry name" value="Sporulation related repeat"/>
    <property type="match status" value="1"/>
</dbReference>
<reference evidence="5" key="1">
    <citation type="submission" date="2017-05" db="EMBL/GenBank/DDBJ databases">
        <authorList>
            <person name="Barney B.M."/>
        </authorList>
    </citation>
    <scope>NUCLEOTIDE SEQUENCE [LARGE SCALE GENOMIC DNA]</scope>
    <source>
        <strain evidence="5">PSBB022</strain>
    </source>
</reference>
<dbReference type="GO" id="GO:0030428">
    <property type="term" value="C:cell septum"/>
    <property type="evidence" value="ECO:0007669"/>
    <property type="project" value="TreeGrafter"/>
</dbReference>
<feature type="transmembrane region" description="Helical" evidence="2">
    <location>
        <begin position="28"/>
        <end position="47"/>
    </location>
</feature>
<dbReference type="GO" id="GO:0042834">
    <property type="term" value="F:peptidoglycan binding"/>
    <property type="evidence" value="ECO:0007669"/>
    <property type="project" value="InterPro"/>
</dbReference>
<dbReference type="InterPro" id="IPR036680">
    <property type="entry name" value="SPOR-like_sf"/>
</dbReference>
<evidence type="ECO:0000313" key="5">
    <source>
        <dbReference type="Proteomes" id="UP000216101"/>
    </source>
</evidence>
<sequence>MSRDFAKKSRAPARRSSSSNHNSPTPGWLFFVAGLVLGAFAASFYFIKNPTTTPAPKETPKPKVEENKTPKPRFDFYKLLQESETIVPASETINDDKPAPDQNKTEYILQVGSFPKADDADKLRAQLIMINLDARIEKVEIRKGEVWHRVVVGPFNTQAELTTARSQLVNNQYNALVLKRAKTK</sequence>
<feature type="domain" description="SPOR" evidence="3">
    <location>
        <begin position="101"/>
        <end position="180"/>
    </location>
</feature>
<evidence type="ECO:0000259" key="3">
    <source>
        <dbReference type="PROSITE" id="PS51724"/>
    </source>
</evidence>
<dbReference type="RefSeq" id="WP_094984536.1">
    <property type="nucleotide sequence ID" value="NZ_NHNI01000001.1"/>
</dbReference>
<dbReference type="Gene3D" id="3.30.70.1070">
    <property type="entry name" value="Sporulation related repeat"/>
    <property type="match status" value="1"/>
</dbReference>
<keyword evidence="5" id="KW-1185">Reference proteome</keyword>
<proteinExistence type="predicted"/>
<dbReference type="GO" id="GO:0032153">
    <property type="term" value="C:cell division site"/>
    <property type="evidence" value="ECO:0007669"/>
    <property type="project" value="TreeGrafter"/>
</dbReference>
<evidence type="ECO:0000256" key="2">
    <source>
        <dbReference type="SAM" id="Phobius"/>
    </source>
</evidence>
<dbReference type="InterPro" id="IPR052521">
    <property type="entry name" value="Cell_div_SPOR-domain"/>
</dbReference>
<dbReference type="Proteomes" id="UP000216101">
    <property type="component" value="Unassembled WGS sequence"/>
</dbReference>
<dbReference type="STRING" id="1209072.GCA_000766945_01602"/>